<evidence type="ECO:0000313" key="2">
    <source>
        <dbReference type="EMBL" id="NYD86744.1"/>
    </source>
</evidence>
<sequence length="75" mass="8279">MAEHPERDARDAVRAAQDAWQCTEDTDPKVLAAVRDGLAGVPAGSPAVTRATWFGIPHQRGSRETKPSMRRRRRG</sequence>
<reference evidence="1 4" key="2">
    <citation type="submission" date="2021-01" db="EMBL/GenBank/DDBJ databases">
        <title>Whole genome shotgun sequence of Cellulomonas oligotrophica NBRC 109435.</title>
        <authorList>
            <person name="Komaki H."/>
            <person name="Tamura T."/>
        </authorList>
    </citation>
    <scope>NUCLEOTIDE SEQUENCE [LARGE SCALE GENOMIC DNA]</scope>
    <source>
        <strain evidence="1 4">NBRC 109435</strain>
    </source>
</reference>
<dbReference type="RefSeq" id="WP_170209020.1">
    <property type="nucleotide sequence ID" value="NZ_BAABFI010000001.1"/>
</dbReference>
<evidence type="ECO:0000313" key="3">
    <source>
        <dbReference type="Proteomes" id="UP000577956"/>
    </source>
</evidence>
<organism evidence="2 3">
    <name type="scientific">Cellulomonas oligotrophica</name>
    <dbReference type="NCBI Taxonomy" id="931536"/>
    <lineage>
        <taxon>Bacteria</taxon>
        <taxon>Bacillati</taxon>
        <taxon>Actinomycetota</taxon>
        <taxon>Actinomycetes</taxon>
        <taxon>Micrococcales</taxon>
        <taxon>Cellulomonadaceae</taxon>
        <taxon>Cellulomonas</taxon>
    </lineage>
</organism>
<keyword evidence="4" id="KW-1185">Reference proteome</keyword>
<evidence type="ECO:0000313" key="1">
    <source>
        <dbReference type="EMBL" id="GIG32470.1"/>
    </source>
</evidence>
<dbReference type="EMBL" id="JACCBK010000001">
    <property type="protein sequence ID" value="NYD86744.1"/>
    <property type="molecule type" value="Genomic_DNA"/>
</dbReference>
<comment type="caution">
    <text evidence="2">The sequence shown here is derived from an EMBL/GenBank/DDBJ whole genome shotgun (WGS) entry which is preliminary data.</text>
</comment>
<gene>
    <name evidence="2" type="ORF">BKA21_002293</name>
    <name evidence="1" type="ORF">Col01nite_16290</name>
</gene>
<protein>
    <submittedName>
        <fullName evidence="2">Uncharacterized protein</fullName>
    </submittedName>
</protein>
<reference evidence="2 3" key="1">
    <citation type="submission" date="2020-07" db="EMBL/GenBank/DDBJ databases">
        <title>Sequencing the genomes of 1000 actinobacteria strains.</title>
        <authorList>
            <person name="Klenk H.-P."/>
        </authorList>
    </citation>
    <scope>NUCLEOTIDE SEQUENCE [LARGE SCALE GENOMIC DNA]</scope>
    <source>
        <strain evidence="2 3">DSM 24482</strain>
    </source>
</reference>
<dbReference type="EMBL" id="BONN01000003">
    <property type="protein sequence ID" value="GIG32470.1"/>
    <property type="molecule type" value="Genomic_DNA"/>
</dbReference>
<dbReference type="Proteomes" id="UP000577956">
    <property type="component" value="Unassembled WGS sequence"/>
</dbReference>
<dbReference type="Proteomes" id="UP000618382">
    <property type="component" value="Unassembled WGS sequence"/>
</dbReference>
<dbReference type="AlphaFoldDB" id="A0A7Y9FGC3"/>
<accession>A0A7Y9FGC3</accession>
<evidence type="ECO:0000313" key="4">
    <source>
        <dbReference type="Proteomes" id="UP000618382"/>
    </source>
</evidence>
<name>A0A7Y9FGC3_9CELL</name>
<proteinExistence type="predicted"/>